<protein>
    <recommendedName>
        <fullName evidence="9">EF-hand domain-containing protein</fullName>
    </recommendedName>
</protein>
<name>A0A1F7V926_9BACT</name>
<keyword evidence="3" id="KW-0732">Signal</keyword>
<evidence type="ECO:0000256" key="4">
    <source>
        <dbReference type="ARBA" id="ARBA00022837"/>
    </source>
</evidence>
<evidence type="ECO:0000313" key="7">
    <source>
        <dbReference type="EMBL" id="OGL86577.1"/>
    </source>
</evidence>
<evidence type="ECO:0000256" key="2">
    <source>
        <dbReference type="ARBA" id="ARBA00022525"/>
    </source>
</evidence>
<evidence type="ECO:0000256" key="3">
    <source>
        <dbReference type="ARBA" id="ARBA00022729"/>
    </source>
</evidence>
<evidence type="ECO:0008006" key="9">
    <source>
        <dbReference type="Google" id="ProtNLM"/>
    </source>
</evidence>
<sequence length="260" mass="27834">MDFGDQPSQPKQIPWKLIFIVGGGIVLAGVILAVVLWQVNRASAPDSSSSSPTSLFGKPVTTTSDACASAEDKEACRIANAKQKAIEDKKADVCESLKEADKDDCYWSVARVARDAAVCTKITDKNLSVRCSDELSVSAALATSDILLCDKIGDGQVKASCQLVITSTKGFVCAADMDCEFDRVLSAANQAEDAEVCRVLDPKRDAECRAQILVNDPDHDGLDSTQELVLYGTDPRNKDTDGDGYLDGEEVNSGHDPLKK</sequence>
<dbReference type="InterPro" id="IPR059100">
    <property type="entry name" value="TSP3_bac"/>
</dbReference>
<feature type="region of interest" description="Disordered" evidence="5">
    <location>
        <begin position="219"/>
        <end position="260"/>
    </location>
</feature>
<gene>
    <name evidence="7" type="ORF">A3I41_04805</name>
</gene>
<keyword evidence="6" id="KW-0812">Transmembrane</keyword>
<dbReference type="Pfam" id="PF18884">
    <property type="entry name" value="TSP3_bac"/>
    <property type="match status" value="1"/>
</dbReference>
<evidence type="ECO:0000256" key="5">
    <source>
        <dbReference type="SAM" id="MobiDB-lite"/>
    </source>
</evidence>
<keyword evidence="2" id="KW-0964">Secreted</keyword>
<evidence type="ECO:0000256" key="6">
    <source>
        <dbReference type="SAM" id="Phobius"/>
    </source>
</evidence>
<feature type="transmembrane region" description="Helical" evidence="6">
    <location>
        <begin position="17"/>
        <end position="39"/>
    </location>
</feature>
<dbReference type="EMBL" id="MGEQ01000008">
    <property type="protein sequence ID" value="OGL86577.1"/>
    <property type="molecule type" value="Genomic_DNA"/>
</dbReference>
<dbReference type="InterPro" id="IPR018247">
    <property type="entry name" value="EF_Hand_1_Ca_BS"/>
</dbReference>
<comment type="caution">
    <text evidence="7">The sequence shown here is derived from an EMBL/GenBank/DDBJ whole genome shotgun (WGS) entry which is preliminary data.</text>
</comment>
<reference evidence="7 8" key="1">
    <citation type="journal article" date="2016" name="Nat. Commun.">
        <title>Thousands of microbial genomes shed light on interconnected biogeochemical processes in an aquifer system.</title>
        <authorList>
            <person name="Anantharaman K."/>
            <person name="Brown C.T."/>
            <person name="Hug L.A."/>
            <person name="Sharon I."/>
            <person name="Castelle C.J."/>
            <person name="Probst A.J."/>
            <person name="Thomas B.C."/>
            <person name="Singh A."/>
            <person name="Wilkins M.J."/>
            <person name="Karaoz U."/>
            <person name="Brodie E.L."/>
            <person name="Williams K.H."/>
            <person name="Hubbard S.S."/>
            <person name="Banfield J.F."/>
        </authorList>
    </citation>
    <scope>NUCLEOTIDE SEQUENCE [LARGE SCALE GENOMIC DNA]</scope>
</reference>
<organism evidence="7 8">
    <name type="scientific">Candidatus Uhrbacteria bacterium RIFCSPLOWO2_02_FULL_48_18</name>
    <dbReference type="NCBI Taxonomy" id="1802408"/>
    <lineage>
        <taxon>Bacteria</taxon>
        <taxon>Candidatus Uhriibacteriota</taxon>
    </lineage>
</organism>
<evidence type="ECO:0000256" key="1">
    <source>
        <dbReference type="ARBA" id="ARBA00004613"/>
    </source>
</evidence>
<keyword evidence="6" id="KW-1133">Transmembrane helix</keyword>
<keyword evidence="6" id="KW-0472">Membrane</keyword>
<accession>A0A1F7V926</accession>
<evidence type="ECO:0000313" key="8">
    <source>
        <dbReference type="Proteomes" id="UP000176593"/>
    </source>
</evidence>
<comment type="subcellular location">
    <subcellularLocation>
        <location evidence="1">Secreted</location>
    </subcellularLocation>
</comment>
<dbReference type="PROSITE" id="PS00018">
    <property type="entry name" value="EF_HAND_1"/>
    <property type="match status" value="1"/>
</dbReference>
<keyword evidence="4" id="KW-0106">Calcium</keyword>
<proteinExistence type="predicted"/>
<dbReference type="Proteomes" id="UP000176593">
    <property type="component" value="Unassembled WGS sequence"/>
</dbReference>
<dbReference type="AlphaFoldDB" id="A0A1F7V926"/>